<dbReference type="Pfam" id="PF18317">
    <property type="entry name" value="SDH_C"/>
    <property type="match status" value="1"/>
</dbReference>
<evidence type="ECO:0000256" key="4">
    <source>
        <dbReference type="ARBA" id="ARBA00023002"/>
    </source>
</evidence>
<dbReference type="HAMAP" id="MF_00222">
    <property type="entry name" value="Shikimate_DH_AroE"/>
    <property type="match status" value="1"/>
</dbReference>
<feature type="active site" description="Schiff-base intermediate with substrate" evidence="7">
    <location>
        <position position="136"/>
    </location>
</feature>
<dbReference type="GO" id="GO:0004764">
    <property type="term" value="F:shikimate 3-dehydrogenase (NADP+) activity"/>
    <property type="evidence" value="ECO:0007669"/>
    <property type="project" value="UniProtKB-UniRule"/>
</dbReference>
<feature type="domain" description="SDH C-terminal" evidence="11">
    <location>
        <begin position="457"/>
        <end position="484"/>
    </location>
</feature>
<dbReference type="NCBIfam" id="TIGR00507">
    <property type="entry name" value="aroE"/>
    <property type="match status" value="1"/>
</dbReference>
<keyword evidence="5 7" id="KW-0057">Aromatic amino acid biosynthesis</keyword>
<keyword evidence="4 8" id="KW-0560">Oxidoreductase</keyword>
<organism evidence="12 13">
    <name type="scientific">Calycomorphotria hydatis</name>
    <dbReference type="NCBI Taxonomy" id="2528027"/>
    <lineage>
        <taxon>Bacteria</taxon>
        <taxon>Pseudomonadati</taxon>
        <taxon>Planctomycetota</taxon>
        <taxon>Planctomycetia</taxon>
        <taxon>Planctomycetales</taxon>
        <taxon>Planctomycetaceae</taxon>
        <taxon>Calycomorphotria</taxon>
    </lineage>
</organism>
<dbReference type="Gene3D" id="3.40.50.720">
    <property type="entry name" value="NAD(P)-binding Rossmann-like Domain"/>
    <property type="match status" value="1"/>
</dbReference>
<dbReference type="InterPro" id="IPR041121">
    <property type="entry name" value="SDH_C"/>
</dbReference>
<comment type="function">
    <text evidence="8">Involved in the biosynthesis of the chorismate, which leads to the biosynthesis of aromatic amino acids. Catalyzes the reversible NADPH linked reduction of 3-dehydroshikimate (DHSA) to yield shikimate (SA).</text>
</comment>
<dbReference type="GO" id="GO:0019632">
    <property type="term" value="P:shikimate metabolic process"/>
    <property type="evidence" value="ECO:0007669"/>
    <property type="project" value="InterPro"/>
</dbReference>
<feature type="binding site" evidence="8">
    <location>
        <begin position="349"/>
        <end position="353"/>
    </location>
    <ligand>
        <name>NADP(+)</name>
        <dbReference type="ChEBI" id="CHEBI:58349"/>
    </ligand>
</feature>
<feature type="binding site" evidence="7">
    <location>
        <position position="174"/>
    </location>
    <ligand>
        <name>3-dehydroquinate</name>
        <dbReference type="ChEBI" id="CHEBI:32364"/>
    </ligand>
</feature>
<accession>A0A517TAB8</accession>
<feature type="binding site" evidence="7">
    <location>
        <position position="5"/>
    </location>
    <ligand>
        <name>3-dehydroquinate</name>
        <dbReference type="ChEBI" id="CHEBI:32364"/>
    </ligand>
</feature>
<dbReference type="InterPro" id="IPR022893">
    <property type="entry name" value="Shikimate_DH_fam"/>
</dbReference>
<dbReference type="Proteomes" id="UP000319976">
    <property type="component" value="Chromosome"/>
</dbReference>
<feature type="binding site" evidence="8">
    <location>
        <position position="278"/>
    </location>
    <ligand>
        <name>shikimate</name>
        <dbReference type="ChEBI" id="CHEBI:36208"/>
    </ligand>
</feature>
<comment type="similarity">
    <text evidence="8">Belongs to the shikimate dehydrogenase family.</text>
</comment>
<keyword evidence="7" id="KW-0456">Lyase</keyword>
<sequence length="495" mass="54769">MICVSIGRTRHEMMLAEMRALQERGAELAELRIDWLKTPIDLPRLIRERPLPCVVTCRRAEDQGKWLGTEEQRLSLLRQAIMEGVEYVDLEVDVAAKIPRYGKTKRIVSYHDFLETPDDIDEIHRKLSDADADVVKLVTLARHPSDNIRVLELVRTAKVPTVGFCMSEQGLVSRLLCGRFGAPFSYASFSSERSMAPGQVSFDDMKNKYHYDSIGPNTKLFGVMGDPVGHSLSPAIHNAALREQGIDAVYLPIFVPSGSFRSAVADYGQLGFEGFSVTIPHKEEAMRSATEADEQSRAIGASNTLVKNKNGDWLASNTDYDAALSSMLDGLRQHEPAATIAGRKVLILGAGGVSRAIASALVNAGAVVTLTGRTHKRAEGLAVALGCQVVRWENRGTDRYDIIVNGTPVGMHPNVDQTPFAENLFPKHALVYDTIYNPEHTLFLKQAEQHECFTVSGVEMFVRQAAAQFEQFTGKKAPVDVMRREFRRAISAAKW</sequence>
<feature type="binding site" evidence="8">
    <location>
        <position position="319"/>
    </location>
    <ligand>
        <name>shikimate</name>
        <dbReference type="ChEBI" id="CHEBI:36208"/>
    </ligand>
</feature>
<feature type="binding site" evidence="8">
    <location>
        <position position="457"/>
    </location>
    <ligand>
        <name>NADP(+)</name>
        <dbReference type="ChEBI" id="CHEBI:58349"/>
    </ligand>
</feature>
<feature type="binding site" evidence="7">
    <location>
        <position position="58"/>
    </location>
    <ligand>
        <name>3-dehydroquinate</name>
        <dbReference type="ChEBI" id="CHEBI:32364"/>
    </ligand>
</feature>
<gene>
    <name evidence="8 12" type="primary">aroE</name>
    <name evidence="7" type="synonym">aroD</name>
    <name evidence="12" type="ORF">V22_25670</name>
</gene>
<dbReference type="Pfam" id="PF01487">
    <property type="entry name" value="DHquinase_I"/>
    <property type="match status" value="1"/>
</dbReference>
<comment type="subunit">
    <text evidence="7">Homodimer.</text>
</comment>
<evidence type="ECO:0000259" key="9">
    <source>
        <dbReference type="Pfam" id="PF01488"/>
    </source>
</evidence>
<dbReference type="CDD" id="cd01065">
    <property type="entry name" value="NAD_bind_Shikimate_DH"/>
    <property type="match status" value="1"/>
</dbReference>
<dbReference type="Gene3D" id="3.40.50.10860">
    <property type="entry name" value="Leucine Dehydrogenase, chain A, domain 1"/>
    <property type="match status" value="1"/>
</dbReference>
<comment type="catalytic activity">
    <reaction evidence="7">
        <text>3-dehydroquinate = 3-dehydroshikimate + H2O</text>
        <dbReference type="Rhea" id="RHEA:21096"/>
        <dbReference type="ChEBI" id="CHEBI:15377"/>
        <dbReference type="ChEBI" id="CHEBI:16630"/>
        <dbReference type="ChEBI" id="CHEBI:32364"/>
        <dbReference type="EC" id="4.2.1.10"/>
    </reaction>
</comment>
<dbReference type="SUPFAM" id="SSF51569">
    <property type="entry name" value="Aldolase"/>
    <property type="match status" value="1"/>
</dbReference>
<keyword evidence="7" id="KW-0704">Schiff base</keyword>
<dbReference type="GO" id="GO:0050661">
    <property type="term" value="F:NADP binding"/>
    <property type="evidence" value="ECO:0007669"/>
    <property type="project" value="InterPro"/>
</dbReference>
<dbReference type="InterPro" id="IPR013708">
    <property type="entry name" value="Shikimate_DH-bd_N"/>
</dbReference>
<feature type="binding site" evidence="8">
    <location>
        <position position="303"/>
    </location>
    <ligand>
        <name>shikimate</name>
        <dbReference type="ChEBI" id="CHEBI:36208"/>
    </ligand>
</feature>
<dbReference type="KEGG" id="chya:V22_25670"/>
<comment type="similarity">
    <text evidence="7">Belongs to the type-I 3-dehydroquinase family.</text>
</comment>
<dbReference type="InterPro" id="IPR036291">
    <property type="entry name" value="NAD(P)-bd_dom_sf"/>
</dbReference>
<dbReference type="CDD" id="cd00502">
    <property type="entry name" value="DHQase_I"/>
    <property type="match status" value="1"/>
</dbReference>
<dbReference type="EMBL" id="CP036316">
    <property type="protein sequence ID" value="QDT65318.1"/>
    <property type="molecule type" value="Genomic_DNA"/>
</dbReference>
<feature type="binding site" evidence="8">
    <location>
        <begin position="231"/>
        <end position="233"/>
    </location>
    <ligand>
        <name>shikimate</name>
        <dbReference type="ChEBI" id="CHEBI:36208"/>
    </ligand>
</feature>
<dbReference type="GO" id="GO:0005829">
    <property type="term" value="C:cytosol"/>
    <property type="evidence" value="ECO:0007669"/>
    <property type="project" value="TreeGrafter"/>
</dbReference>
<feature type="binding site" evidence="8">
    <location>
        <position position="436"/>
    </location>
    <ligand>
        <name>shikimate</name>
        <dbReference type="ChEBI" id="CHEBI:36208"/>
    </ligand>
</feature>
<feature type="binding site" evidence="8">
    <location>
        <position position="294"/>
    </location>
    <ligand>
        <name>NADP(+)</name>
        <dbReference type="ChEBI" id="CHEBI:58349"/>
    </ligand>
</feature>
<dbReference type="GO" id="GO:0009073">
    <property type="term" value="P:aromatic amino acid family biosynthetic process"/>
    <property type="evidence" value="ECO:0007669"/>
    <property type="project" value="UniProtKB-KW"/>
</dbReference>
<dbReference type="EC" id="4.2.1.10" evidence="7"/>
<comment type="caution">
    <text evidence="7">Lacks conserved residue(s) required for the propagation of feature annotation.</text>
</comment>
<feature type="domain" description="Shikimate dehydrogenase substrate binding N-terminal" evidence="10">
    <location>
        <begin position="223"/>
        <end position="305"/>
    </location>
</feature>
<keyword evidence="3 8" id="KW-0521">NADP</keyword>
<feature type="active site" description="Proton donor/acceptor" evidence="7">
    <location>
        <position position="111"/>
    </location>
</feature>
<evidence type="ECO:0000259" key="10">
    <source>
        <dbReference type="Pfam" id="PF08501"/>
    </source>
</evidence>
<dbReference type="GO" id="GO:0008652">
    <property type="term" value="P:amino acid biosynthetic process"/>
    <property type="evidence" value="ECO:0007669"/>
    <property type="project" value="UniProtKB-KW"/>
</dbReference>
<evidence type="ECO:0000313" key="12">
    <source>
        <dbReference type="EMBL" id="QDT65318.1"/>
    </source>
</evidence>
<comment type="catalytic activity">
    <reaction evidence="6 8">
        <text>shikimate + NADP(+) = 3-dehydroshikimate + NADPH + H(+)</text>
        <dbReference type="Rhea" id="RHEA:17737"/>
        <dbReference type="ChEBI" id="CHEBI:15378"/>
        <dbReference type="ChEBI" id="CHEBI:16630"/>
        <dbReference type="ChEBI" id="CHEBI:36208"/>
        <dbReference type="ChEBI" id="CHEBI:57783"/>
        <dbReference type="ChEBI" id="CHEBI:58349"/>
        <dbReference type="EC" id="1.1.1.25"/>
    </reaction>
</comment>
<dbReference type="InterPro" id="IPR011342">
    <property type="entry name" value="Shikimate_DH"/>
</dbReference>
<dbReference type="InterPro" id="IPR046346">
    <property type="entry name" value="Aminoacid_DH-like_N_sf"/>
</dbReference>
<dbReference type="Gene3D" id="3.20.20.70">
    <property type="entry name" value="Aldolase class I"/>
    <property type="match status" value="1"/>
</dbReference>
<proteinExistence type="inferred from homology"/>
<feature type="binding site" evidence="7">
    <location>
        <position position="199"/>
    </location>
    <ligand>
        <name>3-dehydroquinate</name>
        <dbReference type="ChEBI" id="CHEBI:32364"/>
    </ligand>
</feature>
<dbReference type="GO" id="GO:0009423">
    <property type="term" value="P:chorismate biosynthetic process"/>
    <property type="evidence" value="ECO:0007669"/>
    <property type="project" value="UniProtKB-UniRule"/>
</dbReference>
<dbReference type="InterPro" id="IPR013785">
    <property type="entry name" value="Aldolase_TIM"/>
</dbReference>
<dbReference type="SUPFAM" id="SSF53223">
    <property type="entry name" value="Aminoacid dehydrogenase-like, N-terminal domain"/>
    <property type="match status" value="1"/>
</dbReference>
<evidence type="ECO:0000256" key="6">
    <source>
        <dbReference type="ARBA" id="ARBA00049442"/>
    </source>
</evidence>
<reference evidence="12 13" key="1">
    <citation type="submission" date="2019-02" db="EMBL/GenBank/DDBJ databases">
        <title>Deep-cultivation of Planctomycetes and their phenomic and genomic characterization uncovers novel biology.</title>
        <authorList>
            <person name="Wiegand S."/>
            <person name="Jogler M."/>
            <person name="Boedeker C."/>
            <person name="Pinto D."/>
            <person name="Vollmers J."/>
            <person name="Rivas-Marin E."/>
            <person name="Kohn T."/>
            <person name="Peeters S.H."/>
            <person name="Heuer A."/>
            <person name="Rast P."/>
            <person name="Oberbeckmann S."/>
            <person name="Bunk B."/>
            <person name="Jeske O."/>
            <person name="Meyerdierks A."/>
            <person name="Storesund J.E."/>
            <person name="Kallscheuer N."/>
            <person name="Luecker S."/>
            <person name="Lage O.M."/>
            <person name="Pohl T."/>
            <person name="Merkel B.J."/>
            <person name="Hornburger P."/>
            <person name="Mueller R.-W."/>
            <person name="Bruemmer F."/>
            <person name="Labrenz M."/>
            <person name="Spormann A.M."/>
            <person name="Op den Camp H."/>
            <person name="Overmann J."/>
            <person name="Amann R."/>
            <person name="Jetten M.S.M."/>
            <person name="Mascher T."/>
            <person name="Medema M.H."/>
            <person name="Devos D.P."/>
            <person name="Kaster A.-K."/>
            <person name="Ovreas L."/>
            <person name="Rohde M."/>
            <person name="Galperin M.Y."/>
            <person name="Jogler C."/>
        </authorList>
    </citation>
    <scope>NUCLEOTIDE SEQUENCE [LARGE SCALE GENOMIC DNA]</scope>
    <source>
        <strain evidence="12 13">V22</strain>
    </source>
</reference>
<feature type="domain" description="Quinate/shikimate 5-dehydrogenase/glutamyl-tRNA reductase" evidence="9">
    <location>
        <begin position="339"/>
        <end position="391"/>
    </location>
</feature>
<comment type="pathway">
    <text evidence="1 8">Metabolic intermediate biosynthesis; chorismate biosynthesis; chorismate from D-erythrose 4-phosphate and phosphoenolpyruvate: step 4/7.</text>
</comment>
<evidence type="ECO:0000256" key="5">
    <source>
        <dbReference type="ARBA" id="ARBA00023141"/>
    </source>
</evidence>
<dbReference type="PANTHER" id="PTHR21089:SF1">
    <property type="entry name" value="BIFUNCTIONAL 3-DEHYDROQUINATE DEHYDRATASE_SHIKIMATE DEHYDROGENASE, CHLOROPLASTIC"/>
    <property type="match status" value="1"/>
</dbReference>
<evidence type="ECO:0000256" key="8">
    <source>
        <dbReference type="HAMAP-Rule" id="MF_00222"/>
    </source>
</evidence>
<dbReference type="InterPro" id="IPR006151">
    <property type="entry name" value="Shikm_DH/Glu-tRNA_Rdtase"/>
</dbReference>
<keyword evidence="2 7" id="KW-0028">Amino-acid biosynthesis</keyword>
<dbReference type="UniPathway" id="UPA00053">
    <property type="reaction ID" value="UER00086"/>
</dbReference>
<dbReference type="Pfam" id="PF01488">
    <property type="entry name" value="Shikimate_DH"/>
    <property type="match status" value="1"/>
</dbReference>
<feature type="binding site" evidence="8">
    <location>
        <position position="464"/>
    </location>
    <ligand>
        <name>shikimate</name>
        <dbReference type="ChEBI" id="CHEBI:36208"/>
    </ligand>
</feature>
<comment type="function">
    <text evidence="7">Involved in the third step of the chorismate pathway, which leads to the biosynthesis of aromatic amino acids. Catalyzes the cis-dehydration of 3-dehydroquinate (DHQ) and introduces the first double bond of the aromatic ring to yield 3-dehydroshikimate.</text>
</comment>
<dbReference type="SUPFAM" id="SSF51735">
    <property type="entry name" value="NAD(P)-binding Rossmann-fold domains"/>
    <property type="match status" value="1"/>
</dbReference>
<evidence type="ECO:0000259" key="11">
    <source>
        <dbReference type="Pfam" id="PF18317"/>
    </source>
</evidence>
<feature type="binding site" evidence="7">
    <location>
        <begin position="30"/>
        <end position="32"/>
    </location>
    <ligand>
        <name>3-dehydroquinate</name>
        <dbReference type="ChEBI" id="CHEBI:32364"/>
    </ligand>
</feature>
<keyword evidence="13" id="KW-1185">Reference proteome</keyword>
<protein>
    <recommendedName>
        <fullName evidence="7 8">Multifunctional fusion protein</fullName>
    </recommendedName>
    <domain>
        <recommendedName>
            <fullName evidence="7">3-dehydroquinate dehydratase</fullName>
            <shortName evidence="7">3-dehydroquinase</shortName>
            <ecNumber evidence="7">4.2.1.10</ecNumber>
        </recommendedName>
        <alternativeName>
            <fullName evidence="7">Type I DHQase</fullName>
        </alternativeName>
        <alternativeName>
            <fullName evidence="7">Type I dehydroquinase</fullName>
            <shortName evidence="7">DHQ1</shortName>
        </alternativeName>
    </domain>
    <domain>
        <recommendedName>
            <fullName evidence="8">Shikimate dehydrogenase (NADP(+))</fullName>
            <shortName evidence="8">SDH</shortName>
            <ecNumber evidence="8">1.1.1.25</ecNumber>
        </recommendedName>
    </domain>
</protein>
<dbReference type="OrthoDB" id="9792692at2"/>
<dbReference type="HAMAP" id="MF_00214">
    <property type="entry name" value="AroD"/>
    <property type="match status" value="1"/>
</dbReference>
<dbReference type="RefSeq" id="WP_145263211.1">
    <property type="nucleotide sequence ID" value="NZ_CP036316.1"/>
</dbReference>
<dbReference type="EC" id="1.1.1.25" evidence="8"/>
<comment type="pathway">
    <text evidence="7">Metabolic intermediate biosynthesis; chorismate biosynthesis; chorismate from D-erythrose 4-phosphate and phosphoenolpyruvate: step 3/7.</text>
</comment>
<feature type="binding site" evidence="8">
    <location>
        <position position="434"/>
    </location>
    <ligand>
        <name>NADP(+)</name>
        <dbReference type="ChEBI" id="CHEBI:58349"/>
    </ligand>
</feature>
<dbReference type="InterPro" id="IPR001381">
    <property type="entry name" value="DHquinase_I"/>
</dbReference>
<dbReference type="Pfam" id="PF08501">
    <property type="entry name" value="Shikimate_dh_N"/>
    <property type="match status" value="1"/>
</dbReference>
<evidence type="ECO:0000256" key="2">
    <source>
        <dbReference type="ARBA" id="ARBA00022605"/>
    </source>
</evidence>
<evidence type="ECO:0000256" key="1">
    <source>
        <dbReference type="ARBA" id="ARBA00004871"/>
    </source>
</evidence>
<dbReference type="GO" id="GO:0003855">
    <property type="term" value="F:3-dehydroquinate dehydratase activity"/>
    <property type="evidence" value="ECO:0007669"/>
    <property type="project" value="UniProtKB-UniRule"/>
</dbReference>
<feature type="active site" description="Proton acceptor" evidence="8">
    <location>
        <position position="282"/>
    </location>
</feature>
<evidence type="ECO:0000313" key="13">
    <source>
        <dbReference type="Proteomes" id="UP000319976"/>
    </source>
</evidence>
<dbReference type="AlphaFoldDB" id="A0A517TAB8"/>
<evidence type="ECO:0000256" key="3">
    <source>
        <dbReference type="ARBA" id="ARBA00022857"/>
    </source>
</evidence>
<name>A0A517TAB8_9PLAN</name>
<dbReference type="PANTHER" id="PTHR21089">
    <property type="entry name" value="SHIKIMATE DEHYDROGENASE"/>
    <property type="match status" value="1"/>
</dbReference>
<evidence type="ECO:0000256" key="7">
    <source>
        <dbReference type="HAMAP-Rule" id="MF_00214"/>
    </source>
</evidence>